<protein>
    <recommendedName>
        <fullName evidence="1">Tf2-1-like SH3-like domain-containing protein</fullName>
    </recommendedName>
</protein>
<name>A0AA38GDN9_TAXCH</name>
<gene>
    <name evidence="2" type="ORF">KI387_021369</name>
</gene>
<dbReference type="Proteomes" id="UP000824469">
    <property type="component" value="Unassembled WGS sequence"/>
</dbReference>
<dbReference type="EMBL" id="JAHRHJ020000004">
    <property type="protein sequence ID" value="KAH9319600.1"/>
    <property type="molecule type" value="Genomic_DNA"/>
</dbReference>
<evidence type="ECO:0000313" key="3">
    <source>
        <dbReference type="Proteomes" id="UP000824469"/>
    </source>
</evidence>
<evidence type="ECO:0000259" key="1">
    <source>
        <dbReference type="Pfam" id="PF24626"/>
    </source>
</evidence>
<dbReference type="PANTHER" id="PTHR46148">
    <property type="entry name" value="CHROMO DOMAIN-CONTAINING PROTEIN"/>
    <property type="match status" value="1"/>
</dbReference>
<accession>A0AA38GDN9</accession>
<proteinExistence type="predicted"/>
<dbReference type="Pfam" id="PF24626">
    <property type="entry name" value="SH3_Tf2-1"/>
    <property type="match status" value="1"/>
</dbReference>
<feature type="non-terminal residue" evidence="2">
    <location>
        <position position="1"/>
    </location>
</feature>
<dbReference type="InterPro" id="IPR056924">
    <property type="entry name" value="SH3_Tf2-1"/>
</dbReference>
<comment type="caution">
    <text evidence="2">The sequence shown here is derived from an EMBL/GenBank/DDBJ whole genome shotgun (WGS) entry which is preliminary data.</text>
</comment>
<dbReference type="OMA" id="ERKLRNW"/>
<evidence type="ECO:0000313" key="2">
    <source>
        <dbReference type="EMBL" id="KAH9319600.1"/>
    </source>
</evidence>
<organism evidence="2 3">
    <name type="scientific">Taxus chinensis</name>
    <name type="common">Chinese yew</name>
    <name type="synonym">Taxus wallichiana var. chinensis</name>
    <dbReference type="NCBI Taxonomy" id="29808"/>
    <lineage>
        <taxon>Eukaryota</taxon>
        <taxon>Viridiplantae</taxon>
        <taxon>Streptophyta</taxon>
        <taxon>Embryophyta</taxon>
        <taxon>Tracheophyta</taxon>
        <taxon>Spermatophyta</taxon>
        <taxon>Pinopsida</taxon>
        <taxon>Pinidae</taxon>
        <taxon>Conifers II</taxon>
        <taxon>Cupressales</taxon>
        <taxon>Taxaceae</taxon>
        <taxon>Taxus</taxon>
    </lineage>
</organism>
<feature type="domain" description="Tf2-1-like SH3-like" evidence="1">
    <location>
        <begin position="11"/>
        <end position="56"/>
    </location>
</feature>
<sequence length="96" mass="10951">PIGKSSFKQSGVEKLMPRFYGPYGVKGRVGDVAYEIDLPEHSQIHNVFHVSCLKKALRQHNTPIELATLDEEGKLILVPEAIVDVRERKLRNWSIR</sequence>
<feature type="non-terminal residue" evidence="2">
    <location>
        <position position="96"/>
    </location>
</feature>
<dbReference type="AlphaFoldDB" id="A0AA38GDN9"/>
<keyword evidence="3" id="KW-1185">Reference proteome</keyword>
<reference evidence="2 3" key="1">
    <citation type="journal article" date="2021" name="Nat. Plants">
        <title>The Taxus genome provides insights into paclitaxel biosynthesis.</title>
        <authorList>
            <person name="Xiong X."/>
            <person name="Gou J."/>
            <person name="Liao Q."/>
            <person name="Li Y."/>
            <person name="Zhou Q."/>
            <person name="Bi G."/>
            <person name="Li C."/>
            <person name="Du R."/>
            <person name="Wang X."/>
            <person name="Sun T."/>
            <person name="Guo L."/>
            <person name="Liang H."/>
            <person name="Lu P."/>
            <person name="Wu Y."/>
            <person name="Zhang Z."/>
            <person name="Ro D.K."/>
            <person name="Shang Y."/>
            <person name="Huang S."/>
            <person name="Yan J."/>
        </authorList>
    </citation>
    <scope>NUCLEOTIDE SEQUENCE [LARGE SCALE GENOMIC DNA]</scope>
    <source>
        <strain evidence="2">Ta-2019</strain>
    </source>
</reference>
<dbReference type="PANTHER" id="PTHR46148:SF54">
    <property type="entry name" value="RETROTRANSPOSON-LIKE PROTEIN"/>
    <property type="match status" value="1"/>
</dbReference>